<sequence>MGPCGEARSSLTTDQSRRIMTEPTRRALLTGIAALSVAGTPSMAQEGRAPKPFDFEEVERRAEELVKVAYDARVPPLPAPIAKLDYDAWRDIRFKPDKAFLGGENSPFRLQLFHVGFLYNRPVTVNLVRRGIATPIAYQSSLFDMGRTKLDKPLPVDLGFAGLRFHSYLNKPNLLDELIVFLGASYYRFLGRDQLYGLSARGLALNVEGEGAPEEFPVFREFWVTMPETNADALLVHALMDSPSVTGAFAFTVKPGDETTVAVRSTLFPRVALPSVGVAPLTSMFFIGENDRHHSDDYRPELHDSDGLQIAAGSGEWLWRPLDNPKARRISSFVDRDPKGFGLMQRDRAFESYQDLEASYGRRPSYFVEPEGGWGEGAVTLMELPTDTEVNDNIVAFWRPKQPYPAGEPVRMSYRVRARSSDTRLHPGGYVANTFLAATSASGAAKGEEAKGTLSRRFLIDFAGGELPYYLPDPSKVEVVADASRGRITATSLTPNPHIGGLRAAIDITLDAADQSTDLRAFLRAGGRALSETWVYPWTAA</sequence>
<dbReference type="GO" id="GO:0030288">
    <property type="term" value="C:outer membrane-bounded periplasmic space"/>
    <property type="evidence" value="ECO:0007669"/>
    <property type="project" value="TreeGrafter"/>
</dbReference>
<comment type="similarity">
    <text evidence="3">Belongs to the OpgD/OpgG family.</text>
</comment>
<dbReference type="InterPro" id="IPR014718">
    <property type="entry name" value="GH-type_carb-bd"/>
</dbReference>
<dbReference type="GO" id="GO:0030246">
    <property type="term" value="F:carbohydrate binding"/>
    <property type="evidence" value="ECO:0007669"/>
    <property type="project" value="InterPro"/>
</dbReference>
<name>A0A679JD88_9HYPH</name>
<dbReference type="PIRSF" id="PIRSF006281">
    <property type="entry name" value="MdoG"/>
    <property type="match status" value="1"/>
</dbReference>
<comment type="subcellular location">
    <subcellularLocation>
        <location evidence="1">Periplasm</location>
    </subcellularLocation>
</comment>
<dbReference type="Gene3D" id="2.70.98.10">
    <property type="match status" value="1"/>
</dbReference>
<evidence type="ECO:0000259" key="7">
    <source>
        <dbReference type="Pfam" id="PF04349"/>
    </source>
</evidence>
<evidence type="ECO:0000256" key="2">
    <source>
        <dbReference type="ARBA" id="ARBA00005001"/>
    </source>
</evidence>
<dbReference type="FunFam" id="2.70.98.10:FF:000001">
    <property type="entry name" value="Glucans biosynthesis protein G"/>
    <property type="match status" value="1"/>
</dbReference>
<dbReference type="InterPro" id="IPR014438">
    <property type="entry name" value="Glucan_biosyn_MdoG/MdoD"/>
</dbReference>
<evidence type="ECO:0000313" key="8">
    <source>
        <dbReference type="EMBL" id="CAA2103855.1"/>
    </source>
</evidence>
<dbReference type="GO" id="GO:0051274">
    <property type="term" value="P:beta-glucan biosynthetic process"/>
    <property type="evidence" value="ECO:0007669"/>
    <property type="project" value="TreeGrafter"/>
</dbReference>
<feature type="domain" description="Glucan biosynthesis periplasmic MdoG C-terminal" evidence="7">
    <location>
        <begin position="53"/>
        <end position="538"/>
    </location>
</feature>
<dbReference type="UniPathway" id="UPA00637"/>
<evidence type="ECO:0000256" key="1">
    <source>
        <dbReference type="ARBA" id="ARBA00004418"/>
    </source>
</evidence>
<dbReference type="InterPro" id="IPR014756">
    <property type="entry name" value="Ig_E-set"/>
</dbReference>
<reference evidence="8" key="1">
    <citation type="submission" date="2019-12" db="EMBL/GenBank/DDBJ databases">
        <authorList>
            <person name="Cremers G."/>
        </authorList>
    </citation>
    <scope>NUCLEOTIDE SEQUENCE</scope>
    <source>
        <strain evidence="8">Mbul1</strain>
    </source>
</reference>
<evidence type="ECO:0000256" key="5">
    <source>
        <dbReference type="ARBA" id="ARBA00022729"/>
    </source>
</evidence>
<protein>
    <recommendedName>
        <fullName evidence="4">Glucans biosynthesis protein G</fullName>
    </recommendedName>
</protein>
<organism evidence="8">
    <name type="scientific">Methylobacterium bullatum</name>
    <dbReference type="NCBI Taxonomy" id="570505"/>
    <lineage>
        <taxon>Bacteria</taxon>
        <taxon>Pseudomonadati</taxon>
        <taxon>Pseudomonadota</taxon>
        <taxon>Alphaproteobacteria</taxon>
        <taxon>Hyphomicrobiales</taxon>
        <taxon>Methylobacteriaceae</taxon>
        <taxon>Methylobacterium</taxon>
    </lineage>
</organism>
<dbReference type="AlphaFoldDB" id="A0A679JD88"/>
<proteinExistence type="inferred from homology"/>
<comment type="pathway">
    <text evidence="2">Glycan metabolism; osmoregulated periplasmic glucan (OPG) biosynthesis.</text>
</comment>
<keyword evidence="6" id="KW-0574">Periplasm</keyword>
<dbReference type="Pfam" id="PF04349">
    <property type="entry name" value="MdoG"/>
    <property type="match status" value="1"/>
</dbReference>
<dbReference type="EMBL" id="LR743504">
    <property type="protein sequence ID" value="CAA2103855.1"/>
    <property type="molecule type" value="Genomic_DNA"/>
</dbReference>
<evidence type="ECO:0000256" key="4">
    <source>
        <dbReference type="ARBA" id="ARBA00015376"/>
    </source>
</evidence>
<evidence type="ECO:0000256" key="6">
    <source>
        <dbReference type="ARBA" id="ARBA00022764"/>
    </source>
</evidence>
<evidence type="ECO:0000256" key="3">
    <source>
        <dbReference type="ARBA" id="ARBA00009284"/>
    </source>
</evidence>
<dbReference type="InterPro" id="IPR013783">
    <property type="entry name" value="Ig-like_fold"/>
</dbReference>
<dbReference type="Gene3D" id="2.60.40.10">
    <property type="entry name" value="Immunoglobulins"/>
    <property type="match status" value="1"/>
</dbReference>
<dbReference type="GO" id="GO:0003824">
    <property type="term" value="F:catalytic activity"/>
    <property type="evidence" value="ECO:0007669"/>
    <property type="project" value="InterPro"/>
</dbReference>
<dbReference type="PANTHER" id="PTHR30504:SF4">
    <property type="entry name" value="GLUCANS BIOSYNTHESIS PROTEIN G"/>
    <property type="match status" value="1"/>
</dbReference>
<gene>
    <name evidence="8" type="primary">mdoG_2</name>
    <name evidence="8" type="ORF">MBUL_02408</name>
</gene>
<dbReference type="InterPro" id="IPR011013">
    <property type="entry name" value="Gal_mutarotase_sf_dom"/>
</dbReference>
<dbReference type="SUPFAM" id="SSF74650">
    <property type="entry name" value="Galactose mutarotase-like"/>
    <property type="match status" value="1"/>
</dbReference>
<keyword evidence="5" id="KW-0732">Signal</keyword>
<accession>A0A679JD88</accession>
<dbReference type="SUPFAM" id="SSF81296">
    <property type="entry name" value="E set domains"/>
    <property type="match status" value="1"/>
</dbReference>
<dbReference type="PANTHER" id="PTHR30504">
    <property type="entry name" value="GLUCANS BIOSYNTHESIS PROTEIN"/>
    <property type="match status" value="1"/>
</dbReference>
<dbReference type="InterPro" id="IPR007444">
    <property type="entry name" value="Glucan_biosyn_MdoG_C"/>
</dbReference>